<dbReference type="Pfam" id="PF04932">
    <property type="entry name" value="Wzy_C"/>
    <property type="match status" value="1"/>
</dbReference>
<comment type="subcellular location">
    <subcellularLocation>
        <location evidence="1">Membrane</location>
        <topology evidence="1">Multi-pass membrane protein</topology>
    </subcellularLocation>
</comment>
<evidence type="ECO:0000256" key="4">
    <source>
        <dbReference type="ARBA" id="ARBA00023136"/>
    </source>
</evidence>
<name>A0A848QNY1_9SPHN</name>
<dbReference type="GO" id="GO:0016874">
    <property type="term" value="F:ligase activity"/>
    <property type="evidence" value="ECO:0007669"/>
    <property type="project" value="UniProtKB-KW"/>
</dbReference>
<sequence length="266" mass="28772">MHALTLIAIARTLISRGIGLDHMALRAGLYGAYIVVLLAAITSGSRAGLVATIFATAISVYLLWLQGRQHRPEDGATKWVPALGRSWQSLGWVVTAMLLLGTFVAFDRIPALQRLGGGDPLSDLRWTLLPVLQEMIAVHWVFGSGFGSFEEVFHIYEAEQLLQPSYLNQAHNDWAQFLIEGGILSGCLLLAGGAALVGGLIRLALSANTQAGLVVFWLSAIAITAFASAVDYPLRAPLFQVMMAHFIILFCLDCRAIRPDSSRALS</sequence>
<organism evidence="7 8">
    <name type="scientific">Pontixanthobacter rizhaonensis</name>
    <dbReference type="NCBI Taxonomy" id="2730337"/>
    <lineage>
        <taxon>Bacteria</taxon>
        <taxon>Pseudomonadati</taxon>
        <taxon>Pseudomonadota</taxon>
        <taxon>Alphaproteobacteria</taxon>
        <taxon>Sphingomonadales</taxon>
        <taxon>Erythrobacteraceae</taxon>
        <taxon>Pontixanthobacter</taxon>
    </lineage>
</organism>
<evidence type="ECO:0000259" key="6">
    <source>
        <dbReference type="Pfam" id="PF04932"/>
    </source>
</evidence>
<dbReference type="AlphaFoldDB" id="A0A848QNY1"/>
<feature type="domain" description="O-antigen ligase-related" evidence="6">
    <location>
        <begin position="33"/>
        <end position="185"/>
    </location>
</feature>
<dbReference type="PANTHER" id="PTHR37422">
    <property type="entry name" value="TEICHURONIC ACID BIOSYNTHESIS PROTEIN TUAE"/>
    <property type="match status" value="1"/>
</dbReference>
<protein>
    <submittedName>
        <fullName evidence="7">O-antigen ligase family protein</fullName>
    </submittedName>
</protein>
<feature type="transmembrane region" description="Helical" evidence="5">
    <location>
        <begin position="87"/>
        <end position="106"/>
    </location>
</feature>
<keyword evidence="8" id="KW-1185">Reference proteome</keyword>
<dbReference type="EMBL" id="JABCRE010000003">
    <property type="protein sequence ID" value="NMW32589.1"/>
    <property type="molecule type" value="Genomic_DNA"/>
</dbReference>
<reference evidence="7 8" key="1">
    <citation type="submission" date="2020-04" db="EMBL/GenBank/DDBJ databases">
        <authorList>
            <person name="Liu A."/>
        </authorList>
    </citation>
    <scope>NUCLEOTIDE SEQUENCE [LARGE SCALE GENOMIC DNA]</scope>
    <source>
        <strain evidence="7 8">RZ02</strain>
    </source>
</reference>
<comment type="caution">
    <text evidence="7">The sequence shown here is derived from an EMBL/GenBank/DDBJ whole genome shotgun (WGS) entry which is preliminary data.</text>
</comment>
<evidence type="ECO:0000313" key="8">
    <source>
        <dbReference type="Proteomes" id="UP000561181"/>
    </source>
</evidence>
<feature type="transmembrane region" description="Helical" evidence="5">
    <location>
        <begin position="49"/>
        <end position="67"/>
    </location>
</feature>
<keyword evidence="4 5" id="KW-0472">Membrane</keyword>
<feature type="transmembrane region" description="Helical" evidence="5">
    <location>
        <begin position="212"/>
        <end position="230"/>
    </location>
</feature>
<gene>
    <name evidence="7" type="ORF">HKD42_11000</name>
</gene>
<dbReference type="RefSeq" id="WP_170013302.1">
    <property type="nucleotide sequence ID" value="NZ_JABCRE010000003.1"/>
</dbReference>
<evidence type="ECO:0000256" key="5">
    <source>
        <dbReference type="SAM" id="Phobius"/>
    </source>
</evidence>
<proteinExistence type="predicted"/>
<dbReference type="InterPro" id="IPR051533">
    <property type="entry name" value="WaaL-like"/>
</dbReference>
<evidence type="ECO:0000256" key="1">
    <source>
        <dbReference type="ARBA" id="ARBA00004141"/>
    </source>
</evidence>
<accession>A0A848QNY1</accession>
<evidence type="ECO:0000313" key="7">
    <source>
        <dbReference type="EMBL" id="NMW32589.1"/>
    </source>
</evidence>
<dbReference type="InterPro" id="IPR007016">
    <property type="entry name" value="O-antigen_ligase-rel_domated"/>
</dbReference>
<keyword evidence="3 5" id="KW-1133">Transmembrane helix</keyword>
<evidence type="ECO:0000256" key="3">
    <source>
        <dbReference type="ARBA" id="ARBA00022989"/>
    </source>
</evidence>
<dbReference type="PANTHER" id="PTHR37422:SF13">
    <property type="entry name" value="LIPOPOLYSACCHARIDE BIOSYNTHESIS PROTEIN PA4999-RELATED"/>
    <property type="match status" value="1"/>
</dbReference>
<feature type="transmembrane region" description="Helical" evidence="5">
    <location>
        <begin position="25"/>
        <end position="42"/>
    </location>
</feature>
<evidence type="ECO:0000256" key="2">
    <source>
        <dbReference type="ARBA" id="ARBA00022692"/>
    </source>
</evidence>
<keyword evidence="7" id="KW-0436">Ligase</keyword>
<dbReference type="GO" id="GO:0016020">
    <property type="term" value="C:membrane"/>
    <property type="evidence" value="ECO:0007669"/>
    <property type="project" value="UniProtKB-SubCell"/>
</dbReference>
<keyword evidence="2 5" id="KW-0812">Transmembrane</keyword>
<dbReference type="Proteomes" id="UP000561181">
    <property type="component" value="Unassembled WGS sequence"/>
</dbReference>
<feature type="transmembrane region" description="Helical" evidence="5">
    <location>
        <begin position="183"/>
        <end position="205"/>
    </location>
</feature>